<dbReference type="OrthoDB" id="4242797at2"/>
<dbReference type="Gene3D" id="3.40.50.720">
    <property type="entry name" value="NAD(P)-binding Rossmann-like Domain"/>
    <property type="match status" value="1"/>
</dbReference>
<dbReference type="AlphaFoldDB" id="A0A1V4CLJ5"/>
<sequence>WGGLVDLPETLDERAVARLAGVLSVEGGEDQVAVRGSGVFAKRLVRASAPEAGGGGGWRVGGSVLVTGGTGALGGHVARWLARSGAEHLVLTSRRGMAAGGVAELKAELEELGARVTVVACDAADREALAAVLEDVPSEFPLTAVVHTAGVLDDGVLDALTVSRAAGVLRPKVGAARNLHELTAGMELSAFVLFSSAAGTLGGPGQGSYAAGNAYLDALALQRRADGLPATSIAWGAWAG</sequence>
<dbReference type="Proteomes" id="UP000033615">
    <property type="component" value="Unassembled WGS sequence"/>
</dbReference>
<dbReference type="PANTHER" id="PTHR43775">
    <property type="entry name" value="FATTY ACID SYNTHASE"/>
    <property type="match status" value="1"/>
</dbReference>
<evidence type="ECO:0000313" key="4">
    <source>
        <dbReference type="EMBL" id="OPF65781.1"/>
    </source>
</evidence>
<dbReference type="InterPro" id="IPR050091">
    <property type="entry name" value="PKS_NRPS_Biosynth_Enz"/>
</dbReference>
<dbReference type="Pfam" id="PF08659">
    <property type="entry name" value="KR"/>
    <property type="match status" value="1"/>
</dbReference>
<dbReference type="GO" id="GO:0004312">
    <property type="term" value="F:fatty acid synthase activity"/>
    <property type="evidence" value="ECO:0007669"/>
    <property type="project" value="TreeGrafter"/>
</dbReference>
<keyword evidence="2" id="KW-0511">Multifunctional enzyme</keyword>
<accession>A0A1V4CLJ5</accession>
<gene>
    <name evidence="4" type="ORF">VT50_0238010</name>
</gene>
<feature type="domain" description="Ketoreductase" evidence="3">
    <location>
        <begin position="62"/>
        <end position="240"/>
    </location>
</feature>
<evidence type="ECO:0000313" key="5">
    <source>
        <dbReference type="Proteomes" id="UP000033615"/>
    </source>
</evidence>
<protein>
    <submittedName>
        <fullName evidence="4">SDR family oxidoreductase</fullName>
    </submittedName>
</protein>
<dbReference type="EMBL" id="LAKD02000266">
    <property type="protein sequence ID" value="OPF65781.1"/>
    <property type="molecule type" value="Genomic_DNA"/>
</dbReference>
<evidence type="ECO:0000256" key="1">
    <source>
        <dbReference type="ARBA" id="ARBA00022679"/>
    </source>
</evidence>
<dbReference type="RefSeq" id="WP_046090386.1">
    <property type="nucleotide sequence ID" value="NZ_LAKD02000266.1"/>
</dbReference>
<dbReference type="GO" id="GO:0006633">
    <property type="term" value="P:fatty acid biosynthetic process"/>
    <property type="evidence" value="ECO:0007669"/>
    <property type="project" value="TreeGrafter"/>
</dbReference>
<dbReference type="CDD" id="cd08952">
    <property type="entry name" value="KR_1_SDR_x"/>
    <property type="match status" value="1"/>
</dbReference>
<dbReference type="InterPro" id="IPR036291">
    <property type="entry name" value="NAD(P)-bd_dom_sf"/>
</dbReference>
<name>A0A1V4CLJ5_9ACTN</name>
<dbReference type="SUPFAM" id="SSF51735">
    <property type="entry name" value="NAD(P)-binding Rossmann-fold domains"/>
    <property type="match status" value="2"/>
</dbReference>
<comment type="caution">
    <text evidence="4">The sequence shown here is derived from an EMBL/GenBank/DDBJ whole genome shotgun (WGS) entry which is preliminary data.</text>
</comment>
<evidence type="ECO:0000256" key="2">
    <source>
        <dbReference type="ARBA" id="ARBA00023268"/>
    </source>
</evidence>
<proteinExistence type="predicted"/>
<evidence type="ECO:0000259" key="3">
    <source>
        <dbReference type="SMART" id="SM00822"/>
    </source>
</evidence>
<dbReference type="SMART" id="SM00822">
    <property type="entry name" value="PKS_KR"/>
    <property type="match status" value="1"/>
</dbReference>
<keyword evidence="5" id="KW-1185">Reference proteome</keyword>
<feature type="non-terminal residue" evidence="4">
    <location>
        <position position="240"/>
    </location>
</feature>
<reference evidence="4" key="1">
    <citation type="submission" date="2016-12" db="EMBL/GenBank/DDBJ databases">
        <title>Genome sequence of Streptomyces antioxidans MUSC 164.</title>
        <authorList>
            <person name="Lee L.-H."/>
            <person name="Ser H.-L."/>
        </authorList>
    </citation>
    <scope>NUCLEOTIDE SEQUENCE [LARGE SCALE GENOMIC DNA]</scope>
    <source>
        <strain evidence="4">MUSC 164</strain>
    </source>
</reference>
<dbReference type="PANTHER" id="PTHR43775:SF51">
    <property type="entry name" value="INACTIVE PHENOLPHTHIOCEROL SYNTHESIS POLYKETIDE SYNTHASE TYPE I PKS1-RELATED"/>
    <property type="match status" value="1"/>
</dbReference>
<dbReference type="InterPro" id="IPR057326">
    <property type="entry name" value="KR_dom"/>
</dbReference>
<keyword evidence="1" id="KW-0808">Transferase</keyword>
<feature type="non-terminal residue" evidence="4">
    <location>
        <position position="1"/>
    </location>
</feature>
<organism evidence="4 5">
    <name type="scientific">Streptomyces antioxidans</name>
    <dbReference type="NCBI Taxonomy" id="1507734"/>
    <lineage>
        <taxon>Bacteria</taxon>
        <taxon>Bacillati</taxon>
        <taxon>Actinomycetota</taxon>
        <taxon>Actinomycetes</taxon>
        <taxon>Kitasatosporales</taxon>
        <taxon>Streptomycetaceae</taxon>
        <taxon>Streptomyces</taxon>
    </lineage>
</organism>
<dbReference type="InterPro" id="IPR013968">
    <property type="entry name" value="PKS_KR"/>
</dbReference>